<dbReference type="PANTHER" id="PTHR43784:SF2">
    <property type="entry name" value="GDSL-LIKE LIPASE_ACYLHYDROLASE, PUTATIVE (AFU_ORTHOLOGUE AFUA_2G00820)-RELATED"/>
    <property type="match status" value="1"/>
</dbReference>
<dbReference type="InterPro" id="IPR013830">
    <property type="entry name" value="SGNH_hydro"/>
</dbReference>
<dbReference type="Gene3D" id="3.40.50.1110">
    <property type="entry name" value="SGNH hydrolase"/>
    <property type="match status" value="2"/>
</dbReference>
<evidence type="ECO:0000256" key="1">
    <source>
        <dbReference type="SAM" id="SignalP"/>
    </source>
</evidence>
<feature type="domain" description="SGNH hydrolase-type esterase" evidence="2">
    <location>
        <begin position="599"/>
        <end position="781"/>
    </location>
</feature>
<dbReference type="Proteomes" id="UP000624325">
    <property type="component" value="Unassembled WGS sequence"/>
</dbReference>
<keyword evidence="4" id="KW-1185">Reference proteome</keyword>
<name>A0ABQ4BYA7_9ACTN</name>
<evidence type="ECO:0000313" key="3">
    <source>
        <dbReference type="EMBL" id="GIF55520.1"/>
    </source>
</evidence>
<sequence>MTPVTRHLSRRQWFAALVATTLAALSAVQGTASAEELTAGTVPAGKPAIGTWATAPVSAAPAEANRVNNQTLRQIVHISTGGEQVRVKLSNRYGTAPLVVQAAHVARRDTGARIAEGSGGQLTFSGRTAFSIPAFGELYSDWLPFPVPDFADLAIDVYIASDTLASTSPITLHNARPAGQTLAYLADGNQIGAAEFPTVATRTMWYFLTGVDVTMHADAGGTVVAFGDSITDGSASTVDANGRWPDYLAQRLADKPSLQPTGVVNLGIGGNRVLIGGTGENALARFDRDALVASGARQVIVLEGINDISGGNTAARIIEGHRQLIKRAHDRGLMIYGGTLTPYGNAPDAREAERQALNTWIRTSGEYDAVIDFDAAVRDPANPRRMLAAYDSGDSLHPNSAGYLAMANAIDLGLFKRDYRADAAPVATWGAPMVSANPSATNRVNNQTLRQVAHVSVGTDRVRVRLSNRWGTAPLVVEAAQVALRAADEKIVAGTGRALTFSGNPSFTIPAGADVLSDWVDLEVGALADLAVDIHLPGDTSAGTSPLTVRNGALQTTYVSAPGNHVGAEAFPVASTRLQWNFLSAIDASVRRHTGTVVAFGDSITEGLRSTANTNRRWPDVLAARLAALPTSRQLGVANVGISGNRVWVGGGATNPSALARMDQDVLVRADVTDIIVLLGINDISGGATAADVIAALRQVIVRAHTQGVRIYGGTLTPFGNAPDVREEHRLAVNEWIRTSHEFDGVVDFDAAVRDPANPRRMLAAYDSGDSLHPSDAGYQAMGDAIPLNLLQTMESSLVPAA</sequence>
<feature type="signal peptide" evidence="1">
    <location>
        <begin position="1"/>
        <end position="34"/>
    </location>
</feature>
<dbReference type="EMBL" id="BONC01000008">
    <property type="protein sequence ID" value="GIF55520.1"/>
    <property type="molecule type" value="Genomic_DNA"/>
</dbReference>
<proteinExistence type="predicted"/>
<gene>
    <name evidence="3" type="ORF">Air01nite_16150</name>
</gene>
<keyword evidence="1" id="KW-0732">Signal</keyword>
<feature type="chain" id="PRO_5047124899" description="SGNH hydrolase-type esterase domain-containing protein" evidence="1">
    <location>
        <begin position="35"/>
        <end position="802"/>
    </location>
</feature>
<evidence type="ECO:0000259" key="2">
    <source>
        <dbReference type="Pfam" id="PF13472"/>
    </source>
</evidence>
<dbReference type="InterPro" id="IPR053140">
    <property type="entry name" value="GDSL_Rv0518-like"/>
</dbReference>
<dbReference type="SUPFAM" id="SSF52266">
    <property type="entry name" value="SGNH hydrolase"/>
    <property type="match status" value="2"/>
</dbReference>
<dbReference type="InterPro" id="IPR036514">
    <property type="entry name" value="SGNH_hydro_sf"/>
</dbReference>
<comment type="caution">
    <text evidence="3">The sequence shown here is derived from an EMBL/GenBank/DDBJ whole genome shotgun (WGS) entry which is preliminary data.</text>
</comment>
<dbReference type="Pfam" id="PF13472">
    <property type="entry name" value="Lipase_GDSL_2"/>
    <property type="match status" value="2"/>
</dbReference>
<dbReference type="PANTHER" id="PTHR43784">
    <property type="entry name" value="GDSL-LIKE LIPASE/ACYLHYDROLASE, PUTATIVE (AFU_ORTHOLOGUE AFUA_2G00820)-RELATED"/>
    <property type="match status" value="1"/>
</dbReference>
<accession>A0ABQ4BYA7</accession>
<reference evidence="3 4" key="1">
    <citation type="submission" date="2021-01" db="EMBL/GenBank/DDBJ databases">
        <title>Whole genome shotgun sequence of Asanoa iriomotensis NBRC 100142.</title>
        <authorList>
            <person name="Komaki H."/>
            <person name="Tamura T."/>
        </authorList>
    </citation>
    <scope>NUCLEOTIDE SEQUENCE [LARGE SCALE GENOMIC DNA]</scope>
    <source>
        <strain evidence="3 4">NBRC 100142</strain>
    </source>
</reference>
<dbReference type="InterPro" id="IPR006311">
    <property type="entry name" value="TAT_signal"/>
</dbReference>
<dbReference type="PROSITE" id="PS51318">
    <property type="entry name" value="TAT"/>
    <property type="match status" value="1"/>
</dbReference>
<protein>
    <recommendedName>
        <fullName evidence="2">SGNH hydrolase-type esterase domain-containing protein</fullName>
    </recommendedName>
</protein>
<feature type="domain" description="SGNH hydrolase-type esterase" evidence="2">
    <location>
        <begin position="225"/>
        <end position="403"/>
    </location>
</feature>
<evidence type="ECO:0000313" key="4">
    <source>
        <dbReference type="Proteomes" id="UP000624325"/>
    </source>
</evidence>
<organism evidence="3 4">
    <name type="scientific">Asanoa iriomotensis</name>
    <dbReference type="NCBI Taxonomy" id="234613"/>
    <lineage>
        <taxon>Bacteria</taxon>
        <taxon>Bacillati</taxon>
        <taxon>Actinomycetota</taxon>
        <taxon>Actinomycetes</taxon>
        <taxon>Micromonosporales</taxon>
        <taxon>Micromonosporaceae</taxon>
        <taxon>Asanoa</taxon>
    </lineage>
</organism>
<dbReference type="CDD" id="cd01830">
    <property type="entry name" value="XynE_like"/>
    <property type="match status" value="2"/>
</dbReference>